<dbReference type="EMBL" id="CM037027">
    <property type="protein sequence ID" value="KAH7657716.1"/>
    <property type="molecule type" value="Genomic_DNA"/>
</dbReference>
<accession>A0ACB7UBN8</accession>
<dbReference type="Proteomes" id="UP000827976">
    <property type="component" value="Chromosome 17"/>
</dbReference>
<comment type="caution">
    <text evidence="1">The sequence shown here is derived from an EMBL/GenBank/DDBJ whole genome shotgun (WGS) entry which is preliminary data.</text>
</comment>
<evidence type="ECO:0000313" key="2">
    <source>
        <dbReference type="Proteomes" id="UP000827976"/>
    </source>
</evidence>
<gene>
    <name evidence="1" type="ORF">IHE45_17G039600</name>
</gene>
<proteinExistence type="predicted"/>
<sequence length="370" mass="42405">MKMIQSNTTTNGATSNDDTTTNDATSSDDPDESDPLPDSQPCCSIHSSSVDSNHNEEDANRDNGNILENAEVVTEAVNINTVDSMGRHTKKSQTTLKELWALPQEERVLVSANCLRQPIGPEAQLLSSFLGMLARSSQRIGLQYESWHEVPKTMKEELLNFIELRFVLDIPKDNVLKSFGKKWKDYKYDLKKQHFKIEDGLQANKEKHPEGTIRWQWEELVDFWYSKKGEESEVGIASRKQQKYTHNSGLKRFARKEKEREKTNEKLVDREGEMVETQVGLGLDPMAMNYCGYSSRRNTTASSNHLTECRDQLHQMERRIQQLEEERERERVQYKILVTFLQNQFPGANFPFPDISGPTSQSQNPSPGSQ</sequence>
<name>A0ACB7UBN8_DIOAL</name>
<evidence type="ECO:0000313" key="1">
    <source>
        <dbReference type="EMBL" id="KAH7657716.1"/>
    </source>
</evidence>
<reference evidence="2" key="1">
    <citation type="journal article" date="2022" name="Nat. Commun.">
        <title>Chromosome evolution and the genetic basis of agronomically important traits in greater yam.</title>
        <authorList>
            <person name="Bredeson J.V."/>
            <person name="Lyons J.B."/>
            <person name="Oniyinde I.O."/>
            <person name="Okereke N.R."/>
            <person name="Kolade O."/>
            <person name="Nnabue I."/>
            <person name="Nwadili C.O."/>
            <person name="Hribova E."/>
            <person name="Parker M."/>
            <person name="Nwogha J."/>
            <person name="Shu S."/>
            <person name="Carlson J."/>
            <person name="Kariba R."/>
            <person name="Muthemba S."/>
            <person name="Knop K."/>
            <person name="Barton G.J."/>
            <person name="Sherwood A.V."/>
            <person name="Lopez-Montes A."/>
            <person name="Asiedu R."/>
            <person name="Jamnadass R."/>
            <person name="Muchugi A."/>
            <person name="Goodstein D."/>
            <person name="Egesi C.N."/>
            <person name="Featherston J."/>
            <person name="Asfaw A."/>
            <person name="Simpson G.G."/>
            <person name="Dolezel J."/>
            <person name="Hendre P.S."/>
            <person name="Van Deynze A."/>
            <person name="Kumar P.L."/>
            <person name="Obidiegwu J.E."/>
            <person name="Bhattacharjee R."/>
            <person name="Rokhsar D.S."/>
        </authorList>
    </citation>
    <scope>NUCLEOTIDE SEQUENCE [LARGE SCALE GENOMIC DNA]</scope>
    <source>
        <strain evidence="2">cv. TDa95/00328</strain>
    </source>
</reference>
<keyword evidence="1" id="KW-0269">Exonuclease</keyword>
<keyword evidence="1" id="KW-0378">Hydrolase</keyword>
<keyword evidence="2" id="KW-1185">Reference proteome</keyword>
<organism evidence="1 2">
    <name type="scientific">Dioscorea alata</name>
    <name type="common">Purple yam</name>
    <dbReference type="NCBI Taxonomy" id="55571"/>
    <lineage>
        <taxon>Eukaryota</taxon>
        <taxon>Viridiplantae</taxon>
        <taxon>Streptophyta</taxon>
        <taxon>Embryophyta</taxon>
        <taxon>Tracheophyta</taxon>
        <taxon>Spermatophyta</taxon>
        <taxon>Magnoliopsida</taxon>
        <taxon>Liliopsida</taxon>
        <taxon>Dioscoreales</taxon>
        <taxon>Dioscoreaceae</taxon>
        <taxon>Dioscorea</taxon>
    </lineage>
</organism>
<keyword evidence="1" id="KW-0540">Nuclease</keyword>
<protein>
    <submittedName>
        <fullName evidence="1">Exonuclease VII small subunit protein</fullName>
    </submittedName>
</protein>